<dbReference type="RefSeq" id="WP_328963261.1">
    <property type="nucleotide sequence ID" value="NZ_CP108090.1"/>
</dbReference>
<keyword evidence="4" id="KW-1185">Reference proteome</keyword>
<keyword evidence="2" id="KW-1133">Transmembrane helix</keyword>
<evidence type="ECO:0000256" key="2">
    <source>
        <dbReference type="SAM" id="Phobius"/>
    </source>
</evidence>
<feature type="region of interest" description="Disordered" evidence="1">
    <location>
        <begin position="1"/>
        <end position="26"/>
    </location>
</feature>
<name>A0ABZ1THY4_STRVG</name>
<sequence>MNSTPPWLEGRPHGEQPEPQSGWRMASLPVPLPRNATKAVAHYRGMAPAGLAVYIPFGDVHGETLWALVIVIGILVMADIAVTWRRAAPA</sequence>
<reference evidence="3" key="1">
    <citation type="submission" date="2022-10" db="EMBL/GenBank/DDBJ databases">
        <title>The complete genomes of actinobacterial strains from the NBC collection.</title>
        <authorList>
            <person name="Joergensen T.S."/>
            <person name="Alvarez Arevalo M."/>
            <person name="Sterndorff E.B."/>
            <person name="Faurdal D."/>
            <person name="Vuksanovic O."/>
            <person name="Mourched A.-S."/>
            <person name="Charusanti P."/>
            <person name="Shaw S."/>
            <person name="Blin K."/>
            <person name="Weber T."/>
        </authorList>
    </citation>
    <scope>NUCLEOTIDE SEQUENCE</scope>
    <source>
        <strain evidence="3">NBC_00248</strain>
    </source>
</reference>
<organism evidence="3 4">
    <name type="scientific">Streptomyces virginiae</name>
    <name type="common">Streptomyces cinnamonensis</name>
    <dbReference type="NCBI Taxonomy" id="1961"/>
    <lineage>
        <taxon>Bacteria</taxon>
        <taxon>Bacillati</taxon>
        <taxon>Actinomycetota</taxon>
        <taxon>Actinomycetes</taxon>
        <taxon>Kitasatosporales</taxon>
        <taxon>Streptomycetaceae</taxon>
        <taxon>Streptomyces</taxon>
    </lineage>
</organism>
<feature type="transmembrane region" description="Helical" evidence="2">
    <location>
        <begin position="65"/>
        <end position="84"/>
    </location>
</feature>
<dbReference type="EMBL" id="CP108090">
    <property type="protein sequence ID" value="WUQ14513.1"/>
    <property type="molecule type" value="Genomic_DNA"/>
</dbReference>
<protein>
    <submittedName>
        <fullName evidence="3">Uncharacterized protein</fullName>
    </submittedName>
</protein>
<keyword evidence="2" id="KW-0472">Membrane</keyword>
<evidence type="ECO:0000313" key="4">
    <source>
        <dbReference type="Proteomes" id="UP001432039"/>
    </source>
</evidence>
<dbReference type="Proteomes" id="UP001432039">
    <property type="component" value="Chromosome"/>
</dbReference>
<evidence type="ECO:0000256" key="1">
    <source>
        <dbReference type="SAM" id="MobiDB-lite"/>
    </source>
</evidence>
<keyword evidence="2" id="KW-0812">Transmembrane</keyword>
<accession>A0ABZ1THY4</accession>
<proteinExistence type="predicted"/>
<gene>
    <name evidence="3" type="ORF">OG517_25575</name>
</gene>
<evidence type="ECO:0000313" key="3">
    <source>
        <dbReference type="EMBL" id="WUQ14513.1"/>
    </source>
</evidence>